<gene>
    <name evidence="2" type="ORF">EFK50_04400</name>
</gene>
<dbReference type="EMBL" id="RJSE01000003">
    <property type="protein sequence ID" value="RNL65211.1"/>
    <property type="molecule type" value="Genomic_DNA"/>
</dbReference>
<dbReference type="Proteomes" id="UP000267128">
    <property type="component" value="Unassembled WGS sequence"/>
</dbReference>
<name>A0A3N0CPI9_9ACTN</name>
<keyword evidence="3" id="KW-1185">Reference proteome</keyword>
<evidence type="ECO:0008006" key="4">
    <source>
        <dbReference type="Google" id="ProtNLM"/>
    </source>
</evidence>
<evidence type="ECO:0000256" key="1">
    <source>
        <dbReference type="SAM" id="MobiDB-lite"/>
    </source>
</evidence>
<feature type="region of interest" description="Disordered" evidence="1">
    <location>
        <begin position="40"/>
        <end position="74"/>
    </location>
</feature>
<protein>
    <recommendedName>
        <fullName evidence="4">GatB/YqeY domain-containing protein</fullName>
    </recommendedName>
</protein>
<sequence length="119" mass="12432">MSELHDTLRTDLTTAMRARDTDRVRVLRTVLAAIANAEAQPAADAGPVSARTSGPIAGAVSGLGATETDRRDLSEDEVRAIVRAEHDERIDAAGALPAQAAAQADVLRAEAALLAEYLS</sequence>
<accession>A0A3N0CPI9</accession>
<dbReference type="OrthoDB" id="4627951at2"/>
<proteinExistence type="predicted"/>
<dbReference type="AlphaFoldDB" id="A0A3N0CPI9"/>
<organism evidence="2 3">
    <name type="scientific">Nocardioides marmoriginsengisoli</name>
    <dbReference type="NCBI Taxonomy" id="661483"/>
    <lineage>
        <taxon>Bacteria</taxon>
        <taxon>Bacillati</taxon>
        <taxon>Actinomycetota</taxon>
        <taxon>Actinomycetes</taxon>
        <taxon>Propionibacteriales</taxon>
        <taxon>Nocardioidaceae</taxon>
        <taxon>Nocardioides</taxon>
    </lineage>
</organism>
<evidence type="ECO:0000313" key="2">
    <source>
        <dbReference type="EMBL" id="RNL65211.1"/>
    </source>
</evidence>
<reference evidence="2 3" key="1">
    <citation type="submission" date="2018-11" db="EMBL/GenBank/DDBJ databases">
        <authorList>
            <person name="Li F."/>
        </authorList>
    </citation>
    <scope>NUCLEOTIDE SEQUENCE [LARGE SCALE GENOMIC DNA]</scope>
    <source>
        <strain evidence="2 3">Gsoil 097</strain>
    </source>
</reference>
<dbReference type="InterPro" id="IPR042184">
    <property type="entry name" value="YqeY/Aim41_N"/>
</dbReference>
<dbReference type="Gene3D" id="1.10.1510.10">
    <property type="entry name" value="Uncharacterised protein YqeY/AIM41 PF09424, N-terminal domain"/>
    <property type="match status" value="1"/>
</dbReference>
<comment type="caution">
    <text evidence="2">The sequence shown here is derived from an EMBL/GenBank/DDBJ whole genome shotgun (WGS) entry which is preliminary data.</text>
</comment>
<evidence type="ECO:0000313" key="3">
    <source>
        <dbReference type="Proteomes" id="UP000267128"/>
    </source>
</evidence>
<dbReference type="RefSeq" id="WP_123226314.1">
    <property type="nucleotide sequence ID" value="NZ_RJSE01000003.1"/>
</dbReference>